<accession>A0A8D8BLL0</accession>
<organism evidence="2">
    <name type="scientific">Culex pipiens</name>
    <name type="common">House mosquito</name>
    <dbReference type="NCBI Taxonomy" id="7175"/>
    <lineage>
        <taxon>Eukaryota</taxon>
        <taxon>Metazoa</taxon>
        <taxon>Ecdysozoa</taxon>
        <taxon>Arthropoda</taxon>
        <taxon>Hexapoda</taxon>
        <taxon>Insecta</taxon>
        <taxon>Pterygota</taxon>
        <taxon>Neoptera</taxon>
        <taxon>Endopterygota</taxon>
        <taxon>Diptera</taxon>
        <taxon>Nematocera</taxon>
        <taxon>Culicoidea</taxon>
        <taxon>Culicidae</taxon>
        <taxon>Culicinae</taxon>
        <taxon>Culicini</taxon>
        <taxon>Culex</taxon>
        <taxon>Culex</taxon>
    </lineage>
</organism>
<evidence type="ECO:0000313" key="2">
    <source>
        <dbReference type="EMBL" id="CAG6477668.1"/>
    </source>
</evidence>
<protein>
    <submittedName>
        <fullName evidence="2">(northern house mosquito) hypothetical protein</fullName>
    </submittedName>
</protein>
<evidence type="ECO:0000256" key="1">
    <source>
        <dbReference type="SAM" id="MobiDB-lite"/>
    </source>
</evidence>
<reference evidence="2" key="1">
    <citation type="submission" date="2021-05" db="EMBL/GenBank/DDBJ databases">
        <authorList>
            <person name="Alioto T."/>
            <person name="Alioto T."/>
            <person name="Gomez Garrido J."/>
        </authorList>
    </citation>
    <scope>NUCLEOTIDE SEQUENCE</scope>
</reference>
<dbReference type="AlphaFoldDB" id="A0A8D8BLL0"/>
<name>A0A8D8BLL0_CULPI</name>
<feature type="region of interest" description="Disordered" evidence="1">
    <location>
        <begin position="71"/>
        <end position="124"/>
    </location>
</feature>
<dbReference type="EMBL" id="HBUE01081413">
    <property type="protein sequence ID" value="CAG6477668.1"/>
    <property type="molecule type" value="Transcribed_RNA"/>
</dbReference>
<proteinExistence type="predicted"/>
<sequence length="124" mass="14292">MCGVQFGILPAGNLHPSSYEPGPRSALAGLPRTRLQRLRQNLNLQRHHRRNLRHERNAQPAVARLLLCKLPKPRVPQSQHVHPQHHPANPQSLELRGWHKPNDSPQYELHIERSHRSSRGNRQA</sequence>